<name>A0AAQ5ZCV8_AMPOC</name>
<evidence type="ECO:0000313" key="2">
    <source>
        <dbReference type="Proteomes" id="UP001501940"/>
    </source>
</evidence>
<accession>A0AAQ5ZCV8</accession>
<keyword evidence="2" id="KW-1185">Reference proteome</keyword>
<dbReference type="PANTHER" id="PTHR31025:SF25">
    <property type="entry name" value="ZINC FINGER (C2H2)-60"/>
    <property type="match status" value="1"/>
</dbReference>
<dbReference type="AlphaFoldDB" id="A0AAQ5ZCV8"/>
<sequence length="98" mass="11002">LQKCLKIYNIKAKSLEDPDDIGIVVEGVKVLTALGNFSRACSLLIGLAYVLNLAYPKELRYTFEVFQKLLLELDSSKLSPKVNSLRNKLLQIGIMFLT</sequence>
<protein>
    <submittedName>
        <fullName evidence="1">Uncharacterized protein</fullName>
    </submittedName>
</protein>
<reference evidence="1 2" key="1">
    <citation type="submission" date="2022-01" db="EMBL/GenBank/DDBJ databases">
        <title>A chromosome-scale genome assembly of the false clownfish, Amphiprion ocellaris.</title>
        <authorList>
            <person name="Ryu T."/>
        </authorList>
    </citation>
    <scope>NUCLEOTIDE SEQUENCE [LARGE SCALE GENOMIC DNA]</scope>
</reference>
<reference evidence="1" key="2">
    <citation type="submission" date="2025-08" db="UniProtKB">
        <authorList>
            <consortium name="Ensembl"/>
        </authorList>
    </citation>
    <scope>IDENTIFICATION</scope>
</reference>
<dbReference type="GeneTree" id="ENSGT00950000182912"/>
<reference evidence="1" key="3">
    <citation type="submission" date="2025-09" db="UniProtKB">
        <authorList>
            <consortium name="Ensembl"/>
        </authorList>
    </citation>
    <scope>IDENTIFICATION</scope>
</reference>
<dbReference type="Proteomes" id="UP001501940">
    <property type="component" value="Chromosome 22"/>
</dbReference>
<dbReference type="Ensembl" id="ENSAOCT00000066774.1">
    <property type="protein sequence ID" value="ENSAOCP00000061620.1"/>
    <property type="gene ID" value="ENSAOCG00000031874.1"/>
</dbReference>
<organism evidence="1 2">
    <name type="scientific">Amphiprion ocellaris</name>
    <name type="common">Clown anemonefish</name>
    <dbReference type="NCBI Taxonomy" id="80972"/>
    <lineage>
        <taxon>Eukaryota</taxon>
        <taxon>Metazoa</taxon>
        <taxon>Chordata</taxon>
        <taxon>Craniata</taxon>
        <taxon>Vertebrata</taxon>
        <taxon>Euteleostomi</taxon>
        <taxon>Actinopterygii</taxon>
        <taxon>Neopterygii</taxon>
        <taxon>Teleostei</taxon>
        <taxon>Neoteleostei</taxon>
        <taxon>Acanthomorphata</taxon>
        <taxon>Ovalentaria</taxon>
        <taxon>Pomacentridae</taxon>
        <taxon>Amphiprion</taxon>
    </lineage>
</organism>
<evidence type="ECO:0000313" key="1">
    <source>
        <dbReference type="Ensembl" id="ENSAOCP00000061620.1"/>
    </source>
</evidence>
<proteinExistence type="predicted"/>
<dbReference type="PANTHER" id="PTHR31025">
    <property type="entry name" value="SI:CH211-196P9.1-RELATED"/>
    <property type="match status" value="1"/>
</dbReference>